<dbReference type="Pfam" id="PF17921">
    <property type="entry name" value="Integrase_H2C2"/>
    <property type="match status" value="1"/>
</dbReference>
<proteinExistence type="predicted"/>
<dbReference type="InterPro" id="IPR041588">
    <property type="entry name" value="Integrase_H2C2"/>
</dbReference>
<dbReference type="AlphaFoldDB" id="A0A8X6YF74"/>
<dbReference type="Proteomes" id="UP000886998">
    <property type="component" value="Unassembled WGS sequence"/>
</dbReference>
<evidence type="ECO:0000259" key="2">
    <source>
        <dbReference type="Pfam" id="PF18701"/>
    </source>
</evidence>
<reference evidence="3" key="1">
    <citation type="submission" date="2020-08" db="EMBL/GenBank/DDBJ databases">
        <title>Multicomponent nature underlies the extraordinary mechanical properties of spider dragline silk.</title>
        <authorList>
            <person name="Kono N."/>
            <person name="Nakamura H."/>
            <person name="Mori M."/>
            <person name="Yoshida Y."/>
            <person name="Ohtoshi R."/>
            <person name="Malay A.D."/>
            <person name="Moran D.A.P."/>
            <person name="Tomita M."/>
            <person name="Numata K."/>
            <person name="Arakawa K."/>
        </authorList>
    </citation>
    <scope>NUCLEOTIDE SEQUENCE</scope>
</reference>
<dbReference type="Pfam" id="PF18701">
    <property type="entry name" value="DUF5641"/>
    <property type="match status" value="1"/>
</dbReference>
<evidence type="ECO:0000313" key="3">
    <source>
        <dbReference type="EMBL" id="GFY69583.1"/>
    </source>
</evidence>
<evidence type="ECO:0000313" key="4">
    <source>
        <dbReference type="Proteomes" id="UP000886998"/>
    </source>
</evidence>
<keyword evidence="4" id="KW-1185">Reference proteome</keyword>
<feature type="domain" description="DUF5641" evidence="2">
    <location>
        <begin position="168"/>
        <end position="253"/>
    </location>
</feature>
<dbReference type="PANTHER" id="PTHR47331">
    <property type="entry name" value="PHD-TYPE DOMAIN-CONTAINING PROTEIN"/>
    <property type="match status" value="1"/>
</dbReference>
<dbReference type="OrthoDB" id="6436901at2759"/>
<accession>A0A8X6YF74</accession>
<sequence length="268" mass="31130">MYDIKENRTIIRAALTKSANNIEALLSSELSDIKSDEIEVTLEQLSKQFKQLKACVNDDKIIKLRPIVDSNGLIRAKTNAAYRDDTNDFRFLIILPSDYTVVKLLIMNDHIDLLHASTSMLMSHLREKYCIIKARKTVRNYIRPCVKCQRFTSKRCDANPGILPNDRSISDQLRKRFRSENLEQLCHQSVKNRQIKPLKVREIVLSEDVNKKRTFWDLARIEKLIPGRDGQIRLDVIKTANSEFLRTVQRLFHLERDSPVLSVAQLQL</sequence>
<name>A0A8X6YF74_9ARAC</name>
<protein>
    <submittedName>
        <fullName evidence="3">Integrase catalytic domain-containing protein</fullName>
    </submittedName>
</protein>
<feature type="domain" description="Integrase zinc-binding" evidence="1">
    <location>
        <begin position="105"/>
        <end position="152"/>
    </location>
</feature>
<dbReference type="EMBL" id="BMAV01017716">
    <property type="protein sequence ID" value="GFY69583.1"/>
    <property type="molecule type" value="Genomic_DNA"/>
</dbReference>
<organism evidence="3 4">
    <name type="scientific">Trichonephila inaurata madagascariensis</name>
    <dbReference type="NCBI Taxonomy" id="2747483"/>
    <lineage>
        <taxon>Eukaryota</taxon>
        <taxon>Metazoa</taxon>
        <taxon>Ecdysozoa</taxon>
        <taxon>Arthropoda</taxon>
        <taxon>Chelicerata</taxon>
        <taxon>Arachnida</taxon>
        <taxon>Araneae</taxon>
        <taxon>Araneomorphae</taxon>
        <taxon>Entelegynae</taxon>
        <taxon>Araneoidea</taxon>
        <taxon>Nephilidae</taxon>
        <taxon>Trichonephila</taxon>
        <taxon>Trichonephila inaurata</taxon>
    </lineage>
</organism>
<dbReference type="InterPro" id="IPR040676">
    <property type="entry name" value="DUF5641"/>
</dbReference>
<comment type="caution">
    <text evidence="3">The sequence shown here is derived from an EMBL/GenBank/DDBJ whole genome shotgun (WGS) entry which is preliminary data.</text>
</comment>
<evidence type="ECO:0000259" key="1">
    <source>
        <dbReference type="Pfam" id="PF17921"/>
    </source>
</evidence>
<gene>
    <name evidence="3" type="primary">AVEN_229127_1</name>
    <name evidence="3" type="ORF">TNIN_281291</name>
</gene>